<dbReference type="PaxDb" id="67767-A0A0J7JZS8"/>
<dbReference type="InterPro" id="IPR049012">
    <property type="entry name" value="Mutator_transp_dom"/>
</dbReference>
<keyword evidence="3" id="KW-1185">Reference proteome</keyword>
<dbReference type="Pfam" id="PF20700">
    <property type="entry name" value="Mutator"/>
    <property type="match status" value="1"/>
</dbReference>
<comment type="caution">
    <text evidence="2">The sequence shown here is derived from an EMBL/GenBank/DDBJ whole genome shotgun (WGS) entry which is preliminary data.</text>
</comment>
<accession>A0A0J7JZS8</accession>
<name>A0A0J7JZS8_LASNI</name>
<sequence length="216" mass="24400">METHVSQCLANHEGSPGKMEVDVITKMFQRSMENYGLKYVNYIGDGVSKTYTGIVNVAPYDNTPVIKMECIGHLQKRMGSRLRECKKKTKGLGGKGKLTEKVIDKLTVYYGLAIRRHCDSVQNMKNAIWATFYHYSSTDTHPQHSKCPSGSNSWCSWQRASTSDELASFKHDYKALPKDVLDAIKPIYEDLSSDNLLERCVGGFTQNNNESFNQLI</sequence>
<reference evidence="2 3" key="1">
    <citation type="submission" date="2015-04" db="EMBL/GenBank/DDBJ databases">
        <title>Lasius niger genome sequencing.</title>
        <authorList>
            <person name="Konorov E.A."/>
            <person name="Nikitin M.A."/>
            <person name="Kirill M.V."/>
            <person name="Chang P."/>
        </authorList>
    </citation>
    <scope>NUCLEOTIDE SEQUENCE [LARGE SCALE GENOMIC DNA]</scope>
    <source>
        <tissue evidence="2">Whole</tissue>
    </source>
</reference>
<dbReference type="OrthoDB" id="10060618at2759"/>
<organism evidence="2 3">
    <name type="scientific">Lasius niger</name>
    <name type="common">Black garden ant</name>
    <dbReference type="NCBI Taxonomy" id="67767"/>
    <lineage>
        <taxon>Eukaryota</taxon>
        <taxon>Metazoa</taxon>
        <taxon>Ecdysozoa</taxon>
        <taxon>Arthropoda</taxon>
        <taxon>Hexapoda</taxon>
        <taxon>Insecta</taxon>
        <taxon>Pterygota</taxon>
        <taxon>Neoptera</taxon>
        <taxon>Endopterygota</taxon>
        <taxon>Hymenoptera</taxon>
        <taxon>Apocrita</taxon>
        <taxon>Aculeata</taxon>
        <taxon>Formicoidea</taxon>
        <taxon>Formicidae</taxon>
        <taxon>Formicinae</taxon>
        <taxon>Lasius</taxon>
        <taxon>Lasius</taxon>
    </lineage>
</organism>
<evidence type="ECO:0000259" key="1">
    <source>
        <dbReference type="Pfam" id="PF20700"/>
    </source>
</evidence>
<evidence type="ECO:0000313" key="2">
    <source>
        <dbReference type="EMBL" id="KMQ83416.1"/>
    </source>
</evidence>
<gene>
    <name evidence="2" type="ORF">RF55_20114</name>
</gene>
<evidence type="ECO:0000313" key="3">
    <source>
        <dbReference type="Proteomes" id="UP000036403"/>
    </source>
</evidence>
<protein>
    <recommendedName>
        <fullName evidence="1">Mutator-like transposase domain-containing protein</fullName>
    </recommendedName>
</protein>
<feature type="domain" description="Mutator-like transposase" evidence="1">
    <location>
        <begin position="6"/>
        <end position="155"/>
    </location>
</feature>
<proteinExistence type="predicted"/>
<dbReference type="Proteomes" id="UP000036403">
    <property type="component" value="Unassembled WGS sequence"/>
</dbReference>
<dbReference type="EMBL" id="LBMM01019938">
    <property type="protein sequence ID" value="KMQ83416.1"/>
    <property type="molecule type" value="Genomic_DNA"/>
</dbReference>
<dbReference type="AlphaFoldDB" id="A0A0J7JZS8"/>